<dbReference type="OrthoDB" id="25996at2"/>
<organism evidence="9 10">
    <name type="scientific">Microbacterium pygmaeum</name>
    <dbReference type="NCBI Taxonomy" id="370764"/>
    <lineage>
        <taxon>Bacteria</taxon>
        <taxon>Bacillati</taxon>
        <taxon>Actinomycetota</taxon>
        <taxon>Actinomycetes</taxon>
        <taxon>Micrococcales</taxon>
        <taxon>Microbacteriaceae</taxon>
        <taxon>Microbacterium</taxon>
    </lineage>
</organism>
<keyword evidence="4 6" id="KW-0697">Rotamase</keyword>
<dbReference type="Pfam" id="PF00254">
    <property type="entry name" value="FKBP_C"/>
    <property type="match status" value="1"/>
</dbReference>
<keyword evidence="7" id="KW-0732">Signal</keyword>
<feature type="domain" description="PPIase FKBP-type" evidence="8">
    <location>
        <begin position="232"/>
        <end position="317"/>
    </location>
</feature>
<dbReference type="PANTHER" id="PTHR43811">
    <property type="entry name" value="FKBP-TYPE PEPTIDYL-PROLYL CIS-TRANS ISOMERASE FKPA"/>
    <property type="match status" value="1"/>
</dbReference>
<keyword evidence="10" id="KW-1185">Reference proteome</keyword>
<reference evidence="9 10" key="1">
    <citation type="submission" date="2016-10" db="EMBL/GenBank/DDBJ databases">
        <authorList>
            <person name="de Groot N.N."/>
        </authorList>
    </citation>
    <scope>NUCLEOTIDE SEQUENCE [LARGE SCALE GENOMIC DNA]</scope>
    <source>
        <strain evidence="9 10">DSM 23142</strain>
    </source>
</reference>
<evidence type="ECO:0000256" key="5">
    <source>
        <dbReference type="ARBA" id="ARBA00023235"/>
    </source>
</evidence>
<dbReference type="Gene3D" id="3.10.50.40">
    <property type="match status" value="1"/>
</dbReference>
<dbReference type="Proteomes" id="UP000199009">
    <property type="component" value="Chromosome I"/>
</dbReference>
<dbReference type="GO" id="GO:0003755">
    <property type="term" value="F:peptidyl-prolyl cis-trans isomerase activity"/>
    <property type="evidence" value="ECO:0007669"/>
    <property type="project" value="UniProtKB-KW"/>
</dbReference>
<accession>A0A1G8B8P1</accession>
<evidence type="ECO:0000256" key="3">
    <source>
        <dbReference type="ARBA" id="ARBA00013194"/>
    </source>
</evidence>
<gene>
    <name evidence="9" type="ORF">SAMN04489810_2654</name>
</gene>
<dbReference type="AlphaFoldDB" id="A0A1G8B8P1"/>
<dbReference type="InterPro" id="IPR046357">
    <property type="entry name" value="PPIase_dom_sf"/>
</dbReference>
<evidence type="ECO:0000256" key="6">
    <source>
        <dbReference type="PROSITE-ProRule" id="PRU00277"/>
    </source>
</evidence>
<evidence type="ECO:0000256" key="4">
    <source>
        <dbReference type="ARBA" id="ARBA00023110"/>
    </source>
</evidence>
<evidence type="ECO:0000313" key="9">
    <source>
        <dbReference type="EMBL" id="SDH29471.1"/>
    </source>
</evidence>
<evidence type="ECO:0000259" key="8">
    <source>
        <dbReference type="PROSITE" id="PS50059"/>
    </source>
</evidence>
<dbReference type="PROSITE" id="PS51257">
    <property type="entry name" value="PROKAR_LIPOPROTEIN"/>
    <property type="match status" value="1"/>
</dbReference>
<comment type="catalytic activity">
    <reaction evidence="1 6">
        <text>[protein]-peptidylproline (omega=180) = [protein]-peptidylproline (omega=0)</text>
        <dbReference type="Rhea" id="RHEA:16237"/>
        <dbReference type="Rhea" id="RHEA-COMP:10747"/>
        <dbReference type="Rhea" id="RHEA-COMP:10748"/>
        <dbReference type="ChEBI" id="CHEBI:83833"/>
        <dbReference type="ChEBI" id="CHEBI:83834"/>
        <dbReference type="EC" id="5.2.1.8"/>
    </reaction>
</comment>
<evidence type="ECO:0000256" key="1">
    <source>
        <dbReference type="ARBA" id="ARBA00000971"/>
    </source>
</evidence>
<dbReference type="STRING" id="370764.SAMN04489810_2654"/>
<evidence type="ECO:0000256" key="7">
    <source>
        <dbReference type="SAM" id="SignalP"/>
    </source>
</evidence>
<dbReference type="InterPro" id="IPR001179">
    <property type="entry name" value="PPIase_FKBP_dom"/>
</dbReference>
<sequence>MRKIPASFAVLGLLGLALVGCSSAGGTAADCPRPAASASTALGAVEVTGATDELPDVQIRTPFHVTAASFQDLAAGEGPAIVTDDQLVVLDIAVLSGATGDELVATPYDGDLSRVFPVSTWLQTFPGIDGVLDCAAAGSRIVVALAPEDIDTATAASIGLAEDDSAVAVIDVRKVYLPAADGAPQFNSGAGLPTVVRAPDGRPGIIVPDADPPKDVAVQTLLKGDGPEVTGEDPVRVHYTGLTWADRTVFDTTWDGEPASLTLDAVVPGFAEALQGQTVGSQVLVVVPPDQGYGSEGSGSVPPDSTLVFVVDILGIDQAPAQ</sequence>
<comment type="similarity">
    <text evidence="2">Belongs to the FKBP-type PPIase family.</text>
</comment>
<feature type="signal peptide" evidence="7">
    <location>
        <begin position="1"/>
        <end position="24"/>
    </location>
</feature>
<feature type="chain" id="PRO_5038463716" description="peptidylprolyl isomerase" evidence="7">
    <location>
        <begin position="25"/>
        <end position="322"/>
    </location>
</feature>
<dbReference type="EMBL" id="LT629692">
    <property type="protein sequence ID" value="SDH29471.1"/>
    <property type="molecule type" value="Genomic_DNA"/>
</dbReference>
<protein>
    <recommendedName>
        <fullName evidence="3 6">peptidylprolyl isomerase</fullName>
        <ecNumber evidence="3 6">5.2.1.8</ecNumber>
    </recommendedName>
</protein>
<dbReference type="PROSITE" id="PS50059">
    <property type="entry name" value="FKBP_PPIASE"/>
    <property type="match status" value="1"/>
</dbReference>
<dbReference type="PANTHER" id="PTHR43811:SF23">
    <property type="entry name" value="FKBP-TYPE 22 KDA PEPTIDYL-PROLYL CIS-TRANS ISOMERASE"/>
    <property type="match status" value="1"/>
</dbReference>
<dbReference type="SUPFAM" id="SSF54534">
    <property type="entry name" value="FKBP-like"/>
    <property type="match status" value="1"/>
</dbReference>
<dbReference type="EC" id="5.2.1.8" evidence="3 6"/>
<name>A0A1G8B8P1_9MICO</name>
<dbReference type="RefSeq" id="WP_091491019.1">
    <property type="nucleotide sequence ID" value="NZ_LT629692.1"/>
</dbReference>
<keyword evidence="5 6" id="KW-0413">Isomerase</keyword>
<evidence type="ECO:0000256" key="2">
    <source>
        <dbReference type="ARBA" id="ARBA00006577"/>
    </source>
</evidence>
<proteinExistence type="inferred from homology"/>
<evidence type="ECO:0000313" key="10">
    <source>
        <dbReference type="Proteomes" id="UP000199009"/>
    </source>
</evidence>